<evidence type="ECO:0000256" key="1">
    <source>
        <dbReference type="SAM" id="Phobius"/>
    </source>
</evidence>
<feature type="transmembrane region" description="Helical" evidence="1">
    <location>
        <begin position="132"/>
        <end position="148"/>
    </location>
</feature>
<keyword evidence="4" id="KW-1185">Reference proteome</keyword>
<feature type="transmembrane region" description="Helical" evidence="1">
    <location>
        <begin position="179"/>
        <end position="202"/>
    </location>
</feature>
<evidence type="ECO:0000313" key="4">
    <source>
        <dbReference type="Proteomes" id="UP000000270"/>
    </source>
</evidence>
<reference evidence="3 4" key="4">
    <citation type="journal article" date="2009" name="Appl. Environ. Microbiol.">
        <title>Comparative genome-wide transcriptional profiling of Azorhizobium caulinodans ORS571 grown under free-living and symbiotic conditions.</title>
        <authorList>
            <person name="Tsukada S."/>
            <person name="Aono T."/>
            <person name="Akiba N."/>
            <person name="Lee KB."/>
            <person name="Liu CT."/>
            <person name="Toyazaki H."/>
            <person name="Oyaizu H."/>
        </authorList>
    </citation>
    <scope>NUCLEOTIDE SEQUENCE [LARGE SCALE GENOMIC DNA]</scope>
    <source>
        <strain evidence="4">ATCC 43989 / DSM 5975 / JCM 20966 / LMG 6465 / NBRC 14845 / NCIMB 13405 / ORS 571</strain>
    </source>
</reference>
<dbReference type="AlphaFoldDB" id="A8IKK3"/>
<keyword evidence="1" id="KW-0472">Membrane</keyword>
<dbReference type="eggNOG" id="COG1266">
    <property type="taxonomic scope" value="Bacteria"/>
</dbReference>
<dbReference type="EMBL" id="AP009384">
    <property type="protein sequence ID" value="BAF89918.1"/>
    <property type="molecule type" value="Genomic_DNA"/>
</dbReference>
<accession>A8IKK3</accession>
<feature type="transmembrane region" description="Helical" evidence="1">
    <location>
        <begin position="87"/>
        <end position="111"/>
    </location>
</feature>
<name>A8IKK3_AZOC5</name>
<feature type="transmembrane region" description="Helical" evidence="1">
    <location>
        <begin position="43"/>
        <end position="67"/>
    </location>
</feature>
<keyword evidence="1" id="KW-1133">Transmembrane helix</keyword>
<feature type="transmembrane region" description="Helical" evidence="1">
    <location>
        <begin position="256"/>
        <end position="274"/>
    </location>
</feature>
<feature type="transmembrane region" description="Helical" evidence="1">
    <location>
        <begin position="208"/>
        <end position="226"/>
    </location>
</feature>
<feature type="domain" description="CAAX prenyl protease 2/Lysostaphin resistance protein A-like" evidence="2">
    <location>
        <begin position="178"/>
        <end position="266"/>
    </location>
</feature>
<evidence type="ECO:0000313" key="3">
    <source>
        <dbReference type="EMBL" id="BAF89918.1"/>
    </source>
</evidence>
<gene>
    <name evidence="3" type="ordered locus">AZC_3920</name>
</gene>
<reference evidence="3 4" key="6">
    <citation type="journal article" date="2011" name="Appl. Environ. Microbiol.">
        <title>Involvement of the azorhizobial chromosome partition gene (parA) in the onset of bacteroid differentiation during Sesbania rostrata stem nodule development.</title>
        <authorList>
            <person name="Liu CT."/>
            <person name="Lee KB."/>
            <person name="Wang YS."/>
            <person name="Peng MH."/>
            <person name="Lee KT."/>
            <person name="Suzuki S."/>
            <person name="Suzuki T."/>
            <person name="Oyaizu H."/>
        </authorList>
    </citation>
    <scope>NUCLEOTIDE SEQUENCE [LARGE SCALE GENOMIC DNA]</scope>
    <source>
        <strain evidence="4">ATCC 43989 / DSM 5975 / JCM 20966 / LMG 6465 / NBRC 14845 / NCIMB 13405 / ORS 571</strain>
    </source>
</reference>
<organism evidence="3 4">
    <name type="scientific">Azorhizobium caulinodans (strain ATCC 43989 / DSM 5975 / JCM 20966 / LMG 6465 / NBRC 14845 / NCIMB 13405 / ORS 571)</name>
    <dbReference type="NCBI Taxonomy" id="438753"/>
    <lineage>
        <taxon>Bacteria</taxon>
        <taxon>Pseudomonadati</taxon>
        <taxon>Pseudomonadota</taxon>
        <taxon>Alphaproteobacteria</taxon>
        <taxon>Hyphomicrobiales</taxon>
        <taxon>Xanthobacteraceae</taxon>
        <taxon>Azorhizobium</taxon>
    </lineage>
</organism>
<proteinExistence type="predicted"/>
<dbReference type="KEGG" id="azc:AZC_3920"/>
<dbReference type="GO" id="GO:0004175">
    <property type="term" value="F:endopeptidase activity"/>
    <property type="evidence" value="ECO:0007669"/>
    <property type="project" value="UniProtKB-ARBA"/>
</dbReference>
<keyword evidence="1" id="KW-0812">Transmembrane</keyword>
<protein>
    <recommendedName>
        <fullName evidence="2">CAAX prenyl protease 2/Lysostaphin resistance protein A-like domain-containing protein</fullName>
    </recommendedName>
</protein>
<dbReference type="Proteomes" id="UP000000270">
    <property type="component" value="Chromosome"/>
</dbReference>
<dbReference type="Pfam" id="PF02517">
    <property type="entry name" value="Rce1-like"/>
    <property type="match status" value="1"/>
</dbReference>
<dbReference type="GO" id="GO:0080120">
    <property type="term" value="P:CAAX-box protein maturation"/>
    <property type="evidence" value="ECO:0007669"/>
    <property type="project" value="UniProtKB-ARBA"/>
</dbReference>
<reference evidence="3 4" key="3">
    <citation type="journal article" date="2008" name="BMC Genomics">
        <title>The genome of the versatile nitrogen fixer Azorhizobium caulinodans ORS571.</title>
        <authorList>
            <person name="Lee KB."/>
            <person name="Backer P.D."/>
            <person name="Aono T."/>
            <person name="Liu CT."/>
            <person name="Suzuki S."/>
            <person name="Suzuki T."/>
            <person name="Kaneko T."/>
            <person name="Yamada M."/>
            <person name="Tabata S."/>
            <person name="Kupfer D.M."/>
            <person name="Najar F.Z."/>
            <person name="Wiley G.B."/>
            <person name="Roe B."/>
            <person name="Binnewies T.T."/>
            <person name="Ussery D.W."/>
            <person name="D'Haeze W."/>
            <person name="Herder J.D."/>
            <person name="Gevers D."/>
            <person name="Vereecke D."/>
            <person name="Holsters M."/>
            <person name="Oyaizu H."/>
        </authorList>
    </citation>
    <scope>NUCLEOTIDE SEQUENCE [LARGE SCALE GENOMIC DNA]</scope>
    <source>
        <strain evidence="4">ATCC 43989 / DSM 5975 / JCM 20966 / LMG 6465 / NBRC 14845 / NCIMB 13405 / ORS 571</strain>
    </source>
</reference>
<reference evidence="4" key="2">
    <citation type="submission" date="2007-04" db="EMBL/GenBank/DDBJ databases">
        <title>Complete genome sequence of the nitrogen-fixing bacterium Azorhizobium caulinodans ORS571.</title>
        <authorList>
            <person name="Lee K.B."/>
            <person name="Backer P.D."/>
            <person name="Aono T."/>
            <person name="Liu C.T."/>
            <person name="Suzuki S."/>
            <person name="Suzuki T."/>
            <person name="Kaneko T."/>
            <person name="Yamada M."/>
            <person name="Tabata S."/>
            <person name="Kupfer D.M."/>
            <person name="Najar F.Z."/>
            <person name="Wiley G.B."/>
            <person name="Roe B."/>
            <person name="Binnewies T."/>
            <person name="Ussery D."/>
            <person name="Vereecke D."/>
            <person name="Gevers D."/>
            <person name="Holsters M."/>
            <person name="Oyaizu H."/>
        </authorList>
    </citation>
    <scope>NUCLEOTIDE SEQUENCE [LARGE SCALE GENOMIC DNA]</scope>
    <source>
        <strain evidence="4">ATCC 43989 / DSM 5975 / JCM 20966 / LMG 6465 / NBRC 14845 / NCIMB 13405 / ORS 571</strain>
    </source>
</reference>
<reference evidence="3 4" key="1">
    <citation type="journal article" date="2007" name="Appl. Environ. Microbiol.">
        <title>Rhizobial factors required for stem nodule maturation and maintenance in Sesbania rostrata-Azorhizobium caulinodans ORS571 symbiosis.</title>
        <authorList>
            <person name="Suzuki S."/>
            <person name="Aono T."/>
            <person name="Lee KB."/>
            <person name="Suzuki T."/>
            <person name="Liu CT."/>
            <person name="Miwa H."/>
            <person name="Wakao S."/>
            <person name="Iki T."/>
            <person name="Oyaizu H."/>
        </authorList>
    </citation>
    <scope>NUCLEOTIDE SEQUENCE [LARGE SCALE GENOMIC DNA]</scope>
    <source>
        <strain evidence="4">ATCC 43989 / DSM 5975 / JCM 20966 / LMG 6465 / NBRC 14845 / NCIMB 13405 / ORS 571</strain>
    </source>
</reference>
<reference evidence="3 4" key="5">
    <citation type="journal article" date="2010" name="Appl. Environ. Microbiol.">
        <title>phrR-like gene praR of Azorhizobium caulinodans ORS571 is essential for symbiosis with Sesbania rostrata and is involved in expression of reb genes.</title>
        <authorList>
            <person name="Akiba N."/>
            <person name="Aono T."/>
            <person name="Toyazaki H."/>
            <person name="Sato S."/>
            <person name="Oyaizu H."/>
        </authorList>
    </citation>
    <scope>NUCLEOTIDE SEQUENCE [LARGE SCALE GENOMIC DNA]</scope>
    <source>
        <strain evidence="4">ATCC 43989 / DSM 5975 / JCM 20966 / LMG 6465 / NBRC 14845 / NCIMB 13405 / ORS 571</strain>
    </source>
</reference>
<evidence type="ECO:0000259" key="2">
    <source>
        <dbReference type="Pfam" id="PF02517"/>
    </source>
</evidence>
<dbReference type="HOGENOM" id="CLU_932705_0_0_5"/>
<sequence>MSSFCPARPVTAIACRRADMTLHTTAAPAARPPLLRRGPFRALLVLALAAVAALVVTFGGISVGVGMVRAARGEGPLPVDPFAREALLMWISVLVLPVHGIVLGLLGVLLARVTGEGRVMRGLGPLRIRRPLAVVALAGLAFAVAVMTEPVASGAFGLLGDFALGAALDGGWHWRGAELLLLLSLIVIVPLAEELFFRGWIWEELSRWWRPPAVMVATGLAALLAHGLGDPRGFLLVLPAVVALALARQIGGGIGASLLCHVVYNLGGCGLVLLQ</sequence>
<dbReference type="InterPro" id="IPR003675">
    <property type="entry name" value="Rce1/LyrA-like_dom"/>
</dbReference>
<dbReference type="STRING" id="438753.AZC_3920"/>